<dbReference type="Gene3D" id="3.40.50.880">
    <property type="match status" value="1"/>
</dbReference>
<comment type="caution">
    <text evidence="3">The sequence shown here is derived from an EMBL/GenBank/DDBJ whole genome shotgun (WGS) entry which is preliminary data.</text>
</comment>
<dbReference type="PROSITE" id="PS50022">
    <property type="entry name" value="FA58C_3"/>
    <property type="match status" value="5"/>
</dbReference>
<dbReference type="InterPro" id="IPR029062">
    <property type="entry name" value="Class_I_gatase-like"/>
</dbReference>
<accession>A0ABV7HY09</accession>
<feature type="domain" description="F5/8 type C" evidence="2">
    <location>
        <begin position="1521"/>
        <end position="1659"/>
    </location>
</feature>
<evidence type="ECO:0000256" key="1">
    <source>
        <dbReference type="SAM" id="SignalP"/>
    </source>
</evidence>
<dbReference type="InterPro" id="IPR000421">
    <property type="entry name" value="FA58C"/>
</dbReference>
<protein>
    <submittedName>
        <fullName evidence="3">Discoidin domain-containing protein</fullName>
    </submittedName>
</protein>
<dbReference type="InterPro" id="IPR011042">
    <property type="entry name" value="6-blade_b-propeller_TolB-like"/>
</dbReference>
<dbReference type="InterPro" id="IPR008979">
    <property type="entry name" value="Galactose-bd-like_sf"/>
</dbReference>
<evidence type="ECO:0000313" key="4">
    <source>
        <dbReference type="Proteomes" id="UP001595548"/>
    </source>
</evidence>
<dbReference type="PANTHER" id="PTHR40469:SF2">
    <property type="entry name" value="GALACTOSE-BINDING DOMAIN-LIKE SUPERFAMILY PROTEIN"/>
    <property type="match status" value="1"/>
</dbReference>
<feature type="signal peptide" evidence="1">
    <location>
        <begin position="1"/>
        <end position="41"/>
    </location>
</feature>
<dbReference type="InterPro" id="IPR011041">
    <property type="entry name" value="Quinoprot_gluc/sorb_DH_b-prop"/>
</dbReference>
<dbReference type="SUPFAM" id="SSF52317">
    <property type="entry name" value="Class I glutamine amidotransferase-like"/>
    <property type="match status" value="1"/>
</dbReference>
<organism evidence="3 4">
    <name type="scientific">Gilvimarinus japonicus</name>
    <dbReference type="NCBI Taxonomy" id="1796469"/>
    <lineage>
        <taxon>Bacteria</taxon>
        <taxon>Pseudomonadati</taxon>
        <taxon>Pseudomonadota</taxon>
        <taxon>Gammaproteobacteria</taxon>
        <taxon>Cellvibrionales</taxon>
        <taxon>Cellvibrionaceae</taxon>
        <taxon>Gilvimarinus</taxon>
    </lineage>
</organism>
<dbReference type="SUPFAM" id="SSF50952">
    <property type="entry name" value="Soluble quinoprotein glucose dehydrogenase"/>
    <property type="match status" value="1"/>
</dbReference>
<dbReference type="Gene3D" id="2.120.10.30">
    <property type="entry name" value="TolB, C-terminal domain"/>
    <property type="match status" value="1"/>
</dbReference>
<dbReference type="Pfam" id="PF07995">
    <property type="entry name" value="GSDH"/>
    <property type="match status" value="1"/>
</dbReference>
<dbReference type="Gene3D" id="2.60.40.10">
    <property type="entry name" value="Immunoglobulins"/>
    <property type="match status" value="1"/>
</dbReference>
<gene>
    <name evidence="3" type="ORF">ACFOEB_13580</name>
</gene>
<dbReference type="InterPro" id="IPR013783">
    <property type="entry name" value="Ig-like_fold"/>
</dbReference>
<keyword evidence="4" id="KW-1185">Reference proteome</keyword>
<proteinExistence type="predicted"/>
<dbReference type="Proteomes" id="UP001595548">
    <property type="component" value="Unassembled WGS sequence"/>
</dbReference>
<dbReference type="InterPro" id="IPR012938">
    <property type="entry name" value="Glc/Sorbosone_DH"/>
</dbReference>
<evidence type="ECO:0000313" key="3">
    <source>
        <dbReference type="EMBL" id="MFC3156236.1"/>
    </source>
</evidence>
<dbReference type="InterPro" id="IPR029010">
    <property type="entry name" value="ThuA-like"/>
</dbReference>
<dbReference type="RefSeq" id="WP_382417394.1">
    <property type="nucleotide sequence ID" value="NZ_AP031500.1"/>
</dbReference>
<dbReference type="Pfam" id="PF22633">
    <property type="entry name" value="F5_F8_type_C_2"/>
    <property type="match status" value="1"/>
</dbReference>
<feature type="domain" description="F5/8 type C" evidence="2">
    <location>
        <begin position="1062"/>
        <end position="1193"/>
    </location>
</feature>
<feature type="domain" description="F5/8 type C" evidence="2">
    <location>
        <begin position="1282"/>
        <end position="1423"/>
    </location>
</feature>
<dbReference type="SMART" id="SM00231">
    <property type="entry name" value="FA58C"/>
    <property type="match status" value="2"/>
</dbReference>
<dbReference type="SUPFAM" id="SSF49785">
    <property type="entry name" value="Galactose-binding domain-like"/>
    <property type="match status" value="5"/>
</dbReference>
<dbReference type="Pfam" id="PF06283">
    <property type="entry name" value="ThuA"/>
    <property type="match status" value="1"/>
</dbReference>
<dbReference type="Gene3D" id="2.60.120.260">
    <property type="entry name" value="Galactose-binding domain-like"/>
    <property type="match status" value="5"/>
</dbReference>
<feature type="domain" description="F5/8 type C" evidence="2">
    <location>
        <begin position="921"/>
        <end position="1060"/>
    </location>
</feature>
<keyword evidence="1" id="KW-0732">Signal</keyword>
<dbReference type="Pfam" id="PF00754">
    <property type="entry name" value="F5_F8_type_C"/>
    <property type="match status" value="4"/>
</dbReference>
<feature type="chain" id="PRO_5045887820" evidence="1">
    <location>
        <begin position="42"/>
        <end position="1982"/>
    </location>
</feature>
<dbReference type="EMBL" id="JBHRTL010000029">
    <property type="protein sequence ID" value="MFC3156236.1"/>
    <property type="molecule type" value="Genomic_DNA"/>
</dbReference>
<reference evidence="4" key="1">
    <citation type="journal article" date="2019" name="Int. J. Syst. Evol. Microbiol.">
        <title>The Global Catalogue of Microorganisms (GCM) 10K type strain sequencing project: providing services to taxonomists for standard genome sequencing and annotation.</title>
        <authorList>
            <consortium name="The Broad Institute Genomics Platform"/>
            <consortium name="The Broad Institute Genome Sequencing Center for Infectious Disease"/>
            <person name="Wu L."/>
            <person name="Ma J."/>
        </authorList>
    </citation>
    <scope>NUCLEOTIDE SEQUENCE [LARGE SCALE GENOMIC DNA]</scope>
    <source>
        <strain evidence="4">KCTC 52141</strain>
    </source>
</reference>
<sequence>MNKPDKCPSVAESLSRHCRLGWRSLLGACALMTLGATPVLAQSAPSDADFQRQVVAENLDLPMEFEISQDGRVFIASKCGALYAWDIDNGTPTQTDTVPNVRCVFEDGLLSVALDPNFTQNNYIYFQYTSPGSITRVSRFTVNPDNSIDHNSESVVLQWITGDEAHGHMGGSMQFDMAGNLIITTGDNKAAGGYFQPAAQGTSGNTNDLRGKVLRITPTANGSYTIPAGNLFAGDALHRPEIYAMGFRNPYRLNMDPLTGCLYVGDIGPDASTDSAEGPGGLDELNEICSAGNYGWPYIIGYNQPYAGFDPNNIVNNASDNTGATNLPNSTGAIWTVRHQATMAGPVYRYDESVENDFKLPAYYNGKLIFWDFNSSRFSVLDPASSSTPPVAEDFPLNTAGFQGAIDVELDPRTHQLYVLQWGSGCCDKEPYGGGALYRFDYVGGRDDGPLLPVISAWASSEVGGNVAMDAFDGDLEASRWESEQSDPQWLKAELQDSSVISTIKITWEGAYSSRYVIEGSNDDANWEPLAQELNGVGGTALHIIENNNAYRYVRLTSTERGTGYGHSLFEMQMFGAGTDEPEVCEPTGFEYLNMPCKLDANFTDVPTLLSQTGVFSDTANMVPTQNLIPFQPNTKLWSDRALKSRWISIPTGQQIGWDEKEFWEFPAGTVAVKHFELPLVGDDGSVTKRLETRLIVMQENGKVYGLTYKWRADNSDADLLTTEVLEDINVTDANGNSWTQTWAYPSPTQCIDCHNAGSSQILGMNTRQLNSDYSYAGGTENQLVHFNNLNLFNPAFNNAQVDTFDRMVAIGDTSATLEKRVKSYLDANCSHCHGTGNGGSQWDARFNTPLAEMQIVSELTTGIRNYENYYGIADAEVVTPGAPHESVLYIRDKSENPDDRMPPLGRALEHTEYIDVLEQWIESLEGNPDQGVRLISGGASAQASSVQDAFVADFATDGDPTTRWSSLAEDPQWLQIDLGGVYAIDSMTLTWEAAYGSAYTIEGSTDGETWTEVVVNDNGDGGVDELTNLSGNYQYIRLTGTERGTPWGYSLFEVEVFGKEAVATEEGLLSLNKPASSSDIEGDMIAANAFDGDPATRWASEFADPQWIQVDLEEVSTLTSVNLSWEAAYGSAYTIEGSVDGSDWTVLASVSGGTGGDETINVSGDYRYVRLNGTERGTEWGYSLFEMEVWGYGDVQAPTASVTIQSPSAGQTVQAGEAVNLSVSVSDGNWFAAGGSIRYSLDGGAELTATNPSVNLGALAAGAHSLTVVLVDAAGDAVGSARNVNFTVQASETNDAELLSLNKSATSSEVEGPHVANNAFDGDMGTRWGSEHSDTHFLQVDLGASYAIGSIQIDWEPAYATAYNIEVSQDGNAWTPIYSTTSGAGGEETLDVAGQGRYVRLNATERATPYGYSIWEMRIYSEGDVALEAQIDITAPFANQAFVEGDTVSLMVAVDDADWFSNGGSYRYYLDGNGAVGVTQTGAVDLGVLSVGTHSLSVDLLDANGVVIGSGDTVQFVVNSDGNNNGGPTGSPEKLTPIDVTASSSVGTGVAANAIDGNEASRWESEQSDPQYLQLDMGELTYFTRIMLDWEGAYGNVYTIDVSDDGNTWATVFSTDSGNGGVDDITLNGESGRYIRMHGTGRATGYGYSLFEVETYGMAADPDLALVNIVSPTAGASIPETDEVSLQVNVTDGSWFANGGQYRYRLDGGAAIDVANLNAINLGSLATGRHTLQVTLLDASGAEVSIPRTTEFSVNCGNNCPNVLVFSKTSGFRHGSIPAGIAMVQEIASDYGYSITASEDSSLFTGANLAQYSTVVFMNTTGDIFTADQKVAFQSYIENGGGFVGTHSAADTEHSWDWYTDTLMGGAEFIHHGDGIPYARVEIEAVNDPLMNHIGSDWYLDDEWYFWESNPRNVGNIEVLANLDRGSYNSNYPVEDHPVVFKNTVGSGRAFYTAVGHVDANFSDPNMVEMIRKAIEWTSED</sequence>
<feature type="domain" description="F5/8 type C" evidence="2">
    <location>
        <begin position="439"/>
        <end position="577"/>
    </location>
</feature>
<name>A0ABV7HY09_9GAMM</name>
<dbReference type="PANTHER" id="PTHR40469">
    <property type="entry name" value="SECRETED GLYCOSYL HYDROLASE"/>
    <property type="match status" value="1"/>
</dbReference>
<evidence type="ECO:0000259" key="2">
    <source>
        <dbReference type="PROSITE" id="PS50022"/>
    </source>
</evidence>